<keyword evidence="5 9" id="KW-0653">Protein transport</keyword>
<dbReference type="GO" id="GO:0009306">
    <property type="term" value="P:protein secretion"/>
    <property type="evidence" value="ECO:0007669"/>
    <property type="project" value="UniProtKB-UniRule"/>
</dbReference>
<keyword evidence="8 9" id="KW-0472">Membrane</keyword>
<comment type="caution">
    <text evidence="10">The sequence shown here is derived from an EMBL/GenBank/DDBJ whole genome shotgun (WGS) entry which is preliminary data.</text>
</comment>
<comment type="similarity">
    <text evidence="2 9">Belongs to the SecG family.</text>
</comment>
<evidence type="ECO:0000256" key="2">
    <source>
        <dbReference type="ARBA" id="ARBA00008445"/>
    </source>
</evidence>
<comment type="subcellular location">
    <subcellularLocation>
        <location evidence="9">Cell membrane</location>
        <topology evidence="9">Multi-pass membrane protein</topology>
    </subcellularLocation>
    <subcellularLocation>
        <location evidence="1">Membrane</location>
        <topology evidence="1">Multi-pass membrane protein</topology>
    </subcellularLocation>
</comment>
<dbReference type="NCBIfam" id="TIGR00810">
    <property type="entry name" value="secG"/>
    <property type="match status" value="1"/>
</dbReference>
<accession>A0A2H0W4M1</accession>
<feature type="transmembrane region" description="Helical" evidence="9">
    <location>
        <begin position="48"/>
        <end position="68"/>
    </location>
</feature>
<dbReference type="EMBL" id="PEZY01000005">
    <property type="protein sequence ID" value="PIS06302.1"/>
    <property type="molecule type" value="Genomic_DNA"/>
</dbReference>
<evidence type="ECO:0000256" key="1">
    <source>
        <dbReference type="ARBA" id="ARBA00004141"/>
    </source>
</evidence>
<evidence type="ECO:0000313" key="10">
    <source>
        <dbReference type="EMBL" id="PIS06302.1"/>
    </source>
</evidence>
<name>A0A2H0W4M1_9BACT</name>
<keyword evidence="4 9" id="KW-0812">Transmembrane</keyword>
<evidence type="ECO:0000256" key="8">
    <source>
        <dbReference type="ARBA" id="ARBA00023136"/>
    </source>
</evidence>
<evidence type="ECO:0000313" key="11">
    <source>
        <dbReference type="Proteomes" id="UP000229056"/>
    </source>
</evidence>
<dbReference type="PRINTS" id="PR01651">
    <property type="entry name" value="SECGEXPORT"/>
</dbReference>
<keyword evidence="7 9" id="KW-0811">Translocation</keyword>
<dbReference type="AlphaFoldDB" id="A0A2H0W4M1"/>
<evidence type="ECO:0000256" key="6">
    <source>
        <dbReference type="ARBA" id="ARBA00022989"/>
    </source>
</evidence>
<organism evidence="10 11">
    <name type="scientific">Candidatus Buchananbacteria bacterium CG10_big_fil_rev_8_21_14_0_10_33_19</name>
    <dbReference type="NCBI Taxonomy" id="1974525"/>
    <lineage>
        <taxon>Bacteria</taxon>
        <taxon>Candidatus Buchananiibacteriota</taxon>
    </lineage>
</organism>
<sequence>MIIDIIQIVSAIALIVVIVLQNRGSGLGAAFGGEGNVYRARRSIEKVLFQLTIILAVIFFVTAFVNILY</sequence>
<keyword evidence="6 9" id="KW-1133">Transmembrane helix</keyword>
<comment type="caution">
    <text evidence="9">Lacks conserved residue(s) required for the propagation of feature annotation.</text>
</comment>
<evidence type="ECO:0000256" key="4">
    <source>
        <dbReference type="ARBA" id="ARBA00022692"/>
    </source>
</evidence>
<keyword evidence="9" id="KW-1003">Cell membrane</keyword>
<gene>
    <name evidence="10" type="primary">secG</name>
    <name evidence="10" type="ORF">COT80_01900</name>
</gene>
<evidence type="ECO:0000256" key="7">
    <source>
        <dbReference type="ARBA" id="ARBA00023010"/>
    </source>
</evidence>
<dbReference type="Proteomes" id="UP000229056">
    <property type="component" value="Unassembled WGS sequence"/>
</dbReference>
<evidence type="ECO:0000256" key="9">
    <source>
        <dbReference type="RuleBase" id="RU365087"/>
    </source>
</evidence>
<proteinExistence type="inferred from homology"/>
<dbReference type="InterPro" id="IPR004692">
    <property type="entry name" value="SecG"/>
</dbReference>
<keyword evidence="3 9" id="KW-0813">Transport</keyword>
<evidence type="ECO:0000256" key="3">
    <source>
        <dbReference type="ARBA" id="ARBA00022448"/>
    </source>
</evidence>
<dbReference type="GO" id="GO:0005886">
    <property type="term" value="C:plasma membrane"/>
    <property type="evidence" value="ECO:0007669"/>
    <property type="project" value="UniProtKB-SubCell"/>
</dbReference>
<dbReference type="Pfam" id="PF03840">
    <property type="entry name" value="SecG"/>
    <property type="match status" value="1"/>
</dbReference>
<protein>
    <recommendedName>
        <fullName evidence="9">Protein-export membrane protein SecG</fullName>
    </recommendedName>
</protein>
<reference evidence="11" key="1">
    <citation type="submission" date="2017-09" db="EMBL/GenBank/DDBJ databases">
        <title>Depth-based differentiation of microbial function through sediment-hosted aquifers and enrichment of novel symbionts in the deep terrestrial subsurface.</title>
        <authorList>
            <person name="Probst A.J."/>
            <person name="Ladd B."/>
            <person name="Jarett J.K."/>
            <person name="Geller-Mcgrath D.E."/>
            <person name="Sieber C.M.K."/>
            <person name="Emerson J.B."/>
            <person name="Anantharaman K."/>
            <person name="Thomas B.C."/>
            <person name="Malmstrom R."/>
            <person name="Stieglmeier M."/>
            <person name="Klingl A."/>
            <person name="Woyke T."/>
            <person name="Ryan C.M."/>
            <person name="Banfield J.F."/>
        </authorList>
    </citation>
    <scope>NUCLEOTIDE SEQUENCE [LARGE SCALE GENOMIC DNA]</scope>
</reference>
<dbReference type="GO" id="GO:0015450">
    <property type="term" value="F:protein-transporting ATPase activity"/>
    <property type="evidence" value="ECO:0007669"/>
    <property type="project" value="UniProtKB-UniRule"/>
</dbReference>
<evidence type="ECO:0000256" key="5">
    <source>
        <dbReference type="ARBA" id="ARBA00022927"/>
    </source>
</evidence>
<comment type="function">
    <text evidence="9">Involved in protein export. Participates in an early event of protein translocation.</text>
</comment>